<dbReference type="InterPro" id="IPR004896">
    <property type="entry name" value="PucC-rel"/>
</dbReference>
<keyword evidence="3 6" id="KW-0812">Transmembrane</keyword>
<accession>A0A1I3CNK4</accession>
<keyword evidence="4 6" id="KW-1133">Transmembrane helix</keyword>
<dbReference type="Gene3D" id="1.20.1250.20">
    <property type="entry name" value="MFS general substrate transporter like domains"/>
    <property type="match status" value="1"/>
</dbReference>
<dbReference type="InterPro" id="IPR036259">
    <property type="entry name" value="MFS_trans_sf"/>
</dbReference>
<proteinExistence type="inferred from homology"/>
<comment type="subcellular location">
    <subcellularLocation>
        <location evidence="1">Membrane</location>
        <topology evidence="1">Multi-pass membrane protein</topology>
    </subcellularLocation>
</comment>
<dbReference type="EMBL" id="FOQH01000002">
    <property type="protein sequence ID" value="SFH76092.1"/>
    <property type="molecule type" value="Genomic_DNA"/>
</dbReference>
<feature type="transmembrane region" description="Helical" evidence="6">
    <location>
        <begin position="153"/>
        <end position="177"/>
    </location>
</feature>
<sequence>MIRRALARFRKARPEAAAEPHPLTKFGLNLLPFADAASDGLPLRRLLRLSLFQVSVGMATVILLGALNRVMIVELGVAASLVAAMAALPVLIAPFRALLGFRSDTFRSALGWKRIPYLWFGSLWQFGGLAIMPFALLILSGDQTWGPDWAGHVGAAAAFAMTGVGLHMTQTAGLALAADQADEATRPRVVALLYVMLLAGMAVSALVLGWLLRDFSALRLIQVVQGAAVVTLALNVVALWKQEVLRPMDRAAREAPRPRFADAWRDFAAGGQAGRLLAVTALGACAFSMQDILLEPYGGEVLGLSVSATTTLTALWALGALAGFGLASRWLGGRLGACGVAARGAAIGVVAFSCVIFAEPTGLDALFFVGAGLIGLGLGLFSVATLTEAMAMAAEGGAGLALGAWGAAQATAAGLGIALGGAIHDLVGEAALSGALGEALTTPATGYAAVYHLEIVLLFVTLIALGPLAGRRRGARPPTRMGLAEFPT</sequence>
<feature type="transmembrane region" description="Helical" evidence="6">
    <location>
        <begin position="189"/>
        <end position="212"/>
    </location>
</feature>
<feature type="transmembrane region" description="Helical" evidence="6">
    <location>
        <begin position="116"/>
        <end position="141"/>
    </location>
</feature>
<organism evidence="7 8">
    <name type="scientific">Albimonas pacifica</name>
    <dbReference type="NCBI Taxonomy" id="1114924"/>
    <lineage>
        <taxon>Bacteria</taxon>
        <taxon>Pseudomonadati</taxon>
        <taxon>Pseudomonadota</taxon>
        <taxon>Alphaproteobacteria</taxon>
        <taxon>Rhodobacterales</taxon>
        <taxon>Paracoccaceae</taxon>
        <taxon>Albimonas</taxon>
    </lineage>
</organism>
<dbReference type="Pfam" id="PF03209">
    <property type="entry name" value="PUCC"/>
    <property type="match status" value="1"/>
</dbReference>
<comment type="similarity">
    <text evidence="2">Belongs to the PucC family.</text>
</comment>
<evidence type="ECO:0000313" key="8">
    <source>
        <dbReference type="Proteomes" id="UP000199377"/>
    </source>
</evidence>
<dbReference type="OrthoDB" id="8558818at2"/>
<dbReference type="SUPFAM" id="SSF103473">
    <property type="entry name" value="MFS general substrate transporter"/>
    <property type="match status" value="1"/>
</dbReference>
<evidence type="ECO:0000256" key="1">
    <source>
        <dbReference type="ARBA" id="ARBA00004141"/>
    </source>
</evidence>
<dbReference type="CDD" id="cd06176">
    <property type="entry name" value="MFS_BCD_PucC-like"/>
    <property type="match status" value="1"/>
</dbReference>
<feature type="transmembrane region" description="Helical" evidence="6">
    <location>
        <begin position="218"/>
        <end position="240"/>
    </location>
</feature>
<dbReference type="STRING" id="1114924.SAMN05216258_102112"/>
<evidence type="ECO:0000256" key="4">
    <source>
        <dbReference type="ARBA" id="ARBA00022989"/>
    </source>
</evidence>
<feature type="transmembrane region" description="Helical" evidence="6">
    <location>
        <begin position="365"/>
        <end position="386"/>
    </location>
</feature>
<protein>
    <submittedName>
        <fullName evidence="7">MFS transporter, BCD family, chlorophyll transporter</fullName>
    </submittedName>
</protein>
<keyword evidence="8" id="KW-1185">Reference proteome</keyword>
<feature type="transmembrane region" description="Helical" evidence="6">
    <location>
        <begin position="72"/>
        <end position="95"/>
    </location>
</feature>
<dbReference type="GO" id="GO:0016020">
    <property type="term" value="C:membrane"/>
    <property type="evidence" value="ECO:0007669"/>
    <property type="project" value="UniProtKB-SubCell"/>
</dbReference>
<dbReference type="Proteomes" id="UP000199377">
    <property type="component" value="Unassembled WGS sequence"/>
</dbReference>
<evidence type="ECO:0000256" key="2">
    <source>
        <dbReference type="ARBA" id="ARBA00008412"/>
    </source>
</evidence>
<reference evidence="7 8" key="1">
    <citation type="submission" date="2016-10" db="EMBL/GenBank/DDBJ databases">
        <authorList>
            <person name="de Groot N.N."/>
        </authorList>
    </citation>
    <scope>NUCLEOTIDE SEQUENCE [LARGE SCALE GENOMIC DNA]</scope>
    <source>
        <strain evidence="7 8">CGMCC 1.11030</strain>
    </source>
</reference>
<dbReference type="AlphaFoldDB" id="A0A1I3CNK4"/>
<evidence type="ECO:0000256" key="5">
    <source>
        <dbReference type="ARBA" id="ARBA00023136"/>
    </source>
</evidence>
<dbReference type="RefSeq" id="WP_092857920.1">
    <property type="nucleotide sequence ID" value="NZ_FOQH01000002.1"/>
</dbReference>
<dbReference type="PANTHER" id="PTHR23538">
    <property type="entry name" value="44.5 KD BACTERIOCHLOROPHYLL SYNTHASE SUBUNIT"/>
    <property type="match status" value="1"/>
</dbReference>
<feature type="transmembrane region" description="Helical" evidence="6">
    <location>
        <begin position="449"/>
        <end position="470"/>
    </location>
</feature>
<evidence type="ECO:0000256" key="3">
    <source>
        <dbReference type="ARBA" id="ARBA00022692"/>
    </source>
</evidence>
<keyword evidence="5 6" id="KW-0472">Membrane</keyword>
<feature type="transmembrane region" description="Helical" evidence="6">
    <location>
        <begin position="340"/>
        <end position="359"/>
    </location>
</feature>
<dbReference type="PANTHER" id="PTHR23538:SF1">
    <property type="entry name" value="44.5 KD BACTERIOCHLOROPHYLL SYNTHASE SUBUNIT"/>
    <property type="match status" value="1"/>
</dbReference>
<evidence type="ECO:0000313" key="7">
    <source>
        <dbReference type="EMBL" id="SFH76092.1"/>
    </source>
</evidence>
<dbReference type="InterPro" id="IPR026036">
    <property type="entry name" value="PucC"/>
</dbReference>
<feature type="transmembrane region" description="Helical" evidence="6">
    <location>
        <begin position="267"/>
        <end position="289"/>
    </location>
</feature>
<feature type="transmembrane region" description="Helical" evidence="6">
    <location>
        <begin position="301"/>
        <end position="328"/>
    </location>
</feature>
<name>A0A1I3CNK4_9RHOB</name>
<gene>
    <name evidence="7" type="ORF">SAMN05216258_102112</name>
</gene>
<dbReference type="PIRSF" id="PIRSF016565">
    <property type="entry name" value="PucC"/>
    <property type="match status" value="1"/>
</dbReference>
<feature type="transmembrane region" description="Helical" evidence="6">
    <location>
        <begin position="46"/>
        <end position="66"/>
    </location>
</feature>
<evidence type="ECO:0000256" key="6">
    <source>
        <dbReference type="SAM" id="Phobius"/>
    </source>
</evidence>
<feature type="transmembrane region" description="Helical" evidence="6">
    <location>
        <begin position="398"/>
        <end position="423"/>
    </location>
</feature>